<keyword evidence="1" id="KW-1133">Transmembrane helix</keyword>
<sequence length="308" mass="34170">MVLQMDFKRIKIIFIITFTLLNIYLLSILLEKNQTDLRFGDGSATLNIQEAMKNDNIEFPTLSTEMEKVPLIKTAKGNTLEEAQKTLTNQTTHYEEGVLHSTLSEPIQLEWEGVSPTLDDVKPVKDFIAGGNILYGSAYSYFTYLPVRKQLVYTQVANSIPIADGTGSIIFSLNDENEIISYEQTYAGDAEVQGSGRNVISEKTALESLYLNKQIPANASIRMMHLAYYRTLSLSDMDIYSPMWYVEIAVGNSPVDVKRVDALTGNIISTPTIVVPENGSQSRAKSNSLLLLMEEESSSGQKASIGVE</sequence>
<dbReference type="EMBL" id="FJNE01000003">
    <property type="protein sequence ID" value="CZQ88856.1"/>
    <property type="molecule type" value="Genomic_DNA"/>
</dbReference>
<dbReference type="Gene3D" id="2.40.128.690">
    <property type="entry name" value="YycH protein, domain 3-like"/>
    <property type="match status" value="1"/>
</dbReference>
<feature type="transmembrane region" description="Helical" evidence="1">
    <location>
        <begin position="12"/>
        <end position="30"/>
    </location>
</feature>
<proteinExistence type="predicted"/>
<dbReference type="Proteomes" id="UP000242754">
    <property type="component" value="Unassembled WGS sequence"/>
</dbReference>
<dbReference type="Pfam" id="PF09648">
    <property type="entry name" value="YycI"/>
    <property type="match status" value="1"/>
</dbReference>
<dbReference type="STRING" id="140314.SAMN04488076_11338"/>
<keyword evidence="1" id="KW-0812">Transmembrane</keyword>
<evidence type="ECO:0000259" key="2">
    <source>
        <dbReference type="Pfam" id="PF09648"/>
    </source>
</evidence>
<dbReference type="InterPro" id="IPR018604">
    <property type="entry name" value="YycI-like"/>
</dbReference>
<dbReference type="AlphaFoldDB" id="A0A143YEQ3"/>
<dbReference type="GO" id="GO:0016020">
    <property type="term" value="C:membrane"/>
    <property type="evidence" value="ECO:0007669"/>
    <property type="project" value="InterPro"/>
</dbReference>
<accession>A0A143YEQ3</accession>
<protein>
    <submittedName>
        <fullName evidence="3">Yych protein</fullName>
    </submittedName>
</protein>
<feature type="domain" description="Regulatory protein YycH-like" evidence="2">
    <location>
        <begin position="46"/>
        <end position="262"/>
    </location>
</feature>
<gene>
    <name evidence="3" type="ORF">Tpal_1059</name>
</gene>
<evidence type="ECO:0000313" key="4">
    <source>
        <dbReference type="Proteomes" id="UP000242754"/>
    </source>
</evidence>
<evidence type="ECO:0000313" key="3">
    <source>
        <dbReference type="EMBL" id="CZQ88856.1"/>
    </source>
</evidence>
<organism evidence="3 4">
    <name type="scientific">Trichococcus palustris</name>
    <dbReference type="NCBI Taxonomy" id="140314"/>
    <lineage>
        <taxon>Bacteria</taxon>
        <taxon>Bacillati</taxon>
        <taxon>Bacillota</taxon>
        <taxon>Bacilli</taxon>
        <taxon>Lactobacillales</taxon>
        <taxon>Carnobacteriaceae</taxon>
        <taxon>Trichococcus</taxon>
    </lineage>
</organism>
<evidence type="ECO:0000256" key="1">
    <source>
        <dbReference type="SAM" id="Phobius"/>
    </source>
</evidence>
<reference evidence="3 4" key="1">
    <citation type="submission" date="2016-02" db="EMBL/GenBank/DDBJ databases">
        <authorList>
            <person name="Wen L."/>
            <person name="He K."/>
            <person name="Yang H."/>
        </authorList>
    </citation>
    <scope>NUCLEOTIDE SEQUENCE [LARGE SCALE GENOMIC DNA]</scope>
    <source>
        <strain evidence="3">Trichococcus palustris</strain>
    </source>
</reference>
<name>A0A143YEQ3_9LACT</name>
<keyword evidence="4" id="KW-1185">Reference proteome</keyword>
<keyword evidence="1" id="KW-0472">Membrane</keyword>